<name>A0AAF0QZI0_SOLVR</name>
<gene>
    <name evidence="1" type="ORF">MTR67_025876</name>
</gene>
<reference evidence="1" key="1">
    <citation type="submission" date="2023-08" db="EMBL/GenBank/DDBJ databases">
        <title>A de novo genome assembly of Solanum verrucosum Schlechtendal, a Mexican diploid species geographically isolated from the other diploid A-genome species in potato relatives.</title>
        <authorList>
            <person name="Hosaka K."/>
        </authorList>
    </citation>
    <scope>NUCLEOTIDE SEQUENCE</scope>
    <source>
        <tissue evidence="1">Young leaves</tissue>
    </source>
</reference>
<sequence>MTTIIDAVQQSVLDEVLTRNSQIEHLSDRLTFKPNIRIVTYEDIQVKIQHKKYDPDPFFNHFSLAIFESLPNKLKNQQLMNT</sequence>
<proteinExistence type="predicted"/>
<dbReference type="Proteomes" id="UP001234989">
    <property type="component" value="Chromosome 6"/>
</dbReference>
<dbReference type="AlphaFoldDB" id="A0AAF0QZI0"/>
<protein>
    <submittedName>
        <fullName evidence="1">Uncharacterized protein</fullName>
    </submittedName>
</protein>
<accession>A0AAF0QZI0</accession>
<dbReference type="EMBL" id="CP133617">
    <property type="protein sequence ID" value="WMV32491.1"/>
    <property type="molecule type" value="Genomic_DNA"/>
</dbReference>
<keyword evidence="2" id="KW-1185">Reference proteome</keyword>
<evidence type="ECO:0000313" key="1">
    <source>
        <dbReference type="EMBL" id="WMV32491.1"/>
    </source>
</evidence>
<evidence type="ECO:0000313" key="2">
    <source>
        <dbReference type="Proteomes" id="UP001234989"/>
    </source>
</evidence>
<organism evidence="1 2">
    <name type="scientific">Solanum verrucosum</name>
    <dbReference type="NCBI Taxonomy" id="315347"/>
    <lineage>
        <taxon>Eukaryota</taxon>
        <taxon>Viridiplantae</taxon>
        <taxon>Streptophyta</taxon>
        <taxon>Embryophyta</taxon>
        <taxon>Tracheophyta</taxon>
        <taxon>Spermatophyta</taxon>
        <taxon>Magnoliopsida</taxon>
        <taxon>eudicotyledons</taxon>
        <taxon>Gunneridae</taxon>
        <taxon>Pentapetalae</taxon>
        <taxon>asterids</taxon>
        <taxon>lamiids</taxon>
        <taxon>Solanales</taxon>
        <taxon>Solanaceae</taxon>
        <taxon>Solanoideae</taxon>
        <taxon>Solaneae</taxon>
        <taxon>Solanum</taxon>
    </lineage>
</organism>